<keyword evidence="9" id="KW-1185">Reference proteome</keyword>
<feature type="transmembrane region" description="Helical" evidence="6">
    <location>
        <begin position="132"/>
        <end position="150"/>
    </location>
</feature>
<comment type="caution">
    <text evidence="8">The sequence shown here is derived from an EMBL/GenBank/DDBJ whole genome shotgun (WGS) entry which is preliminary data.</text>
</comment>
<feature type="region of interest" description="Disordered" evidence="5">
    <location>
        <begin position="1"/>
        <end position="47"/>
    </location>
</feature>
<comment type="subcellular location">
    <subcellularLocation>
        <location evidence="1">Membrane</location>
        <topology evidence="1">Multi-pass membrane protein</topology>
    </subcellularLocation>
</comment>
<accession>H5UMX1</accession>
<dbReference type="InterPro" id="IPR007016">
    <property type="entry name" value="O-antigen_ligase-rel_domated"/>
</dbReference>
<evidence type="ECO:0000256" key="4">
    <source>
        <dbReference type="ARBA" id="ARBA00023136"/>
    </source>
</evidence>
<keyword evidence="4 6" id="KW-0472">Membrane</keyword>
<feature type="transmembrane region" description="Helical" evidence="6">
    <location>
        <begin position="192"/>
        <end position="214"/>
    </location>
</feature>
<feature type="transmembrane region" description="Helical" evidence="6">
    <location>
        <begin position="234"/>
        <end position="251"/>
    </location>
</feature>
<reference evidence="8 9" key="1">
    <citation type="submission" date="2012-02" db="EMBL/GenBank/DDBJ databases">
        <title>Whole genome shotgun sequence of Mobilicoccus pelagius NBRC 104925.</title>
        <authorList>
            <person name="Yoshida Y."/>
            <person name="Hosoyama A."/>
            <person name="Tsuchikane K."/>
            <person name="Katsumata H."/>
            <person name="Yamazaki S."/>
            <person name="Fujita N."/>
        </authorList>
    </citation>
    <scope>NUCLEOTIDE SEQUENCE [LARGE SCALE GENOMIC DNA]</scope>
    <source>
        <strain evidence="8 9">NBRC 104925</strain>
    </source>
</reference>
<dbReference type="GO" id="GO:0016020">
    <property type="term" value="C:membrane"/>
    <property type="evidence" value="ECO:0007669"/>
    <property type="project" value="UniProtKB-SubCell"/>
</dbReference>
<feature type="transmembrane region" description="Helical" evidence="6">
    <location>
        <begin position="454"/>
        <end position="478"/>
    </location>
</feature>
<feature type="domain" description="O-antigen ligase-related" evidence="7">
    <location>
        <begin position="265"/>
        <end position="422"/>
    </location>
</feature>
<gene>
    <name evidence="8" type="ORF">MOPEL_003_01040</name>
</gene>
<dbReference type="AlphaFoldDB" id="H5UMX1"/>
<evidence type="ECO:0000313" key="8">
    <source>
        <dbReference type="EMBL" id="GAB47079.1"/>
    </source>
</evidence>
<organism evidence="8 9">
    <name type="scientific">Mobilicoccus pelagius NBRC 104925</name>
    <dbReference type="NCBI Taxonomy" id="1089455"/>
    <lineage>
        <taxon>Bacteria</taxon>
        <taxon>Bacillati</taxon>
        <taxon>Actinomycetota</taxon>
        <taxon>Actinomycetes</taxon>
        <taxon>Micrococcales</taxon>
        <taxon>Dermatophilaceae</taxon>
        <taxon>Mobilicoccus</taxon>
    </lineage>
</organism>
<dbReference type="PANTHER" id="PTHR37422:SF13">
    <property type="entry name" value="LIPOPOLYSACCHARIDE BIOSYNTHESIS PROTEIN PA4999-RELATED"/>
    <property type="match status" value="1"/>
</dbReference>
<feature type="transmembrane region" description="Helical" evidence="6">
    <location>
        <begin position="73"/>
        <end position="93"/>
    </location>
</feature>
<dbReference type="eggNOG" id="ENOG502ZT9D">
    <property type="taxonomic scope" value="Bacteria"/>
</dbReference>
<feature type="compositionally biased region" description="Basic and acidic residues" evidence="5">
    <location>
        <begin position="1"/>
        <end position="11"/>
    </location>
</feature>
<name>H5UMX1_9MICO</name>
<keyword evidence="2 6" id="KW-0812">Transmembrane</keyword>
<dbReference type="Proteomes" id="UP000004367">
    <property type="component" value="Unassembled WGS sequence"/>
</dbReference>
<dbReference type="EMBL" id="BAFE01000003">
    <property type="protein sequence ID" value="GAB47079.1"/>
    <property type="molecule type" value="Genomic_DNA"/>
</dbReference>
<dbReference type="OrthoDB" id="5147398at2"/>
<evidence type="ECO:0000256" key="2">
    <source>
        <dbReference type="ARBA" id="ARBA00022692"/>
    </source>
</evidence>
<keyword evidence="3 6" id="KW-1133">Transmembrane helix</keyword>
<feature type="transmembrane region" description="Helical" evidence="6">
    <location>
        <begin position="410"/>
        <end position="433"/>
    </location>
</feature>
<dbReference type="Pfam" id="PF04932">
    <property type="entry name" value="Wzy_C"/>
    <property type="match status" value="1"/>
</dbReference>
<evidence type="ECO:0000256" key="3">
    <source>
        <dbReference type="ARBA" id="ARBA00022989"/>
    </source>
</evidence>
<evidence type="ECO:0000259" key="7">
    <source>
        <dbReference type="Pfam" id="PF04932"/>
    </source>
</evidence>
<sequence length="514" mass="54662">MLGDRCERCREAGPPGGSHDRAARGHAVTRHASPTPRGAPGGTCPAIRLGRVRGSTTAVTTTSTPHRMPPGGVAVTAAAGVLTTLLVLSINAGRFVTAPLRTAGLLWPVYLGLLVLGVAALAGTGRWRRTPVWGLPAFWFVGLGWMPYAWRVAPDPEWASREVLLLSYCAVLSTAALLLGRRASLAWWRRGWVLSLVLAGAVAVWEMTTAQHLWVHPWPFQPRIAVATYGNPNNFGIVTLAMLVAVLAWRAESRSRAVRAGLGVAAVACAAFAILSESRSAVLGLVLVALLDVSRRLAAHPGLVRATVAAHRRVAATLAVLVGMLAVASFVVPALAARNPLVRMIHAALQPETAASDLFRVRVSLLGLRYWRESGFLGTGAGSFEPIMWNDPASGIEIEANLHNAFVELLMQYGVVVFAAFALLLLVLVRVWWTTRLAARLRPRVGIVRTELAGHLLVFAALGLTASSALTLTVWWLVLANACACGARLLDLRAPRDRRGPQEVSAPGVGGSAG</sequence>
<evidence type="ECO:0000256" key="5">
    <source>
        <dbReference type="SAM" id="MobiDB-lite"/>
    </source>
</evidence>
<dbReference type="PANTHER" id="PTHR37422">
    <property type="entry name" value="TEICHURONIC ACID BIOSYNTHESIS PROTEIN TUAE"/>
    <property type="match status" value="1"/>
</dbReference>
<evidence type="ECO:0000256" key="6">
    <source>
        <dbReference type="SAM" id="Phobius"/>
    </source>
</evidence>
<feature type="transmembrane region" description="Helical" evidence="6">
    <location>
        <begin position="162"/>
        <end position="180"/>
    </location>
</feature>
<proteinExistence type="predicted"/>
<evidence type="ECO:0000313" key="9">
    <source>
        <dbReference type="Proteomes" id="UP000004367"/>
    </source>
</evidence>
<dbReference type="STRING" id="1089455.MOPEL_003_01040"/>
<dbReference type="InterPro" id="IPR051533">
    <property type="entry name" value="WaaL-like"/>
</dbReference>
<evidence type="ECO:0000256" key="1">
    <source>
        <dbReference type="ARBA" id="ARBA00004141"/>
    </source>
</evidence>
<feature type="transmembrane region" description="Helical" evidence="6">
    <location>
        <begin position="105"/>
        <end position="125"/>
    </location>
</feature>
<feature type="transmembrane region" description="Helical" evidence="6">
    <location>
        <begin position="318"/>
        <end position="336"/>
    </location>
</feature>
<protein>
    <recommendedName>
        <fullName evidence="7">O-antigen ligase-related domain-containing protein</fullName>
    </recommendedName>
</protein>